<accession>A0A059DZ89</accession>
<dbReference type="EMBL" id="AWFH01000026">
    <property type="protein sequence ID" value="KCZ60288.1"/>
    <property type="molecule type" value="Genomic_DNA"/>
</dbReference>
<protein>
    <submittedName>
        <fullName evidence="2">Uncharacterized protein</fullName>
    </submittedName>
</protein>
<dbReference type="Proteomes" id="UP000024547">
    <property type="component" value="Unassembled WGS sequence"/>
</dbReference>
<dbReference type="PATRIC" id="fig|1280948.3.peg.2298"/>
<dbReference type="AlphaFoldDB" id="A0A059DZ89"/>
<keyword evidence="1" id="KW-0732">Signal</keyword>
<evidence type="ECO:0000256" key="1">
    <source>
        <dbReference type="SAM" id="SignalP"/>
    </source>
</evidence>
<feature type="signal peptide" evidence="1">
    <location>
        <begin position="1"/>
        <end position="30"/>
    </location>
</feature>
<name>A0A059DZ89_9PROT</name>
<gene>
    <name evidence="2" type="ORF">HY36_17695</name>
</gene>
<proteinExistence type="predicted"/>
<reference evidence="2 3" key="1">
    <citation type="journal article" date="2014" name="Antonie Van Leeuwenhoek">
        <title>Hyphomonas beringensis sp. nov. and Hyphomonas chukchiensis sp. nov., isolated from surface seawater of the Bering Sea and Chukchi Sea.</title>
        <authorList>
            <person name="Li C."/>
            <person name="Lai Q."/>
            <person name="Li G."/>
            <person name="Dong C."/>
            <person name="Wang J."/>
            <person name="Liao Y."/>
            <person name="Shao Z."/>
        </authorList>
    </citation>
    <scope>NUCLEOTIDE SEQUENCE [LARGE SCALE GENOMIC DNA]</scope>
    <source>
        <strain evidence="2 3">22II1-22F38</strain>
    </source>
</reference>
<feature type="chain" id="PRO_5001570752" evidence="1">
    <location>
        <begin position="31"/>
        <end position="374"/>
    </location>
</feature>
<sequence>MNRYSGGERQFFVWLISIFALSIFPASASAQGSYLNQTLIDETADFDPQDWRPIQAKDLPNHGERVSVSPQNRGVLLYADDSIAIFNRGNVRTREQNASGRPISKIIPEGPICSAPEWHREWRQDSTRYNIAPVTVPSMHVVVVINEAPTFEISRALFEHKLKPIIRDQVVEKFCGGKAVFVQTDIWLVGLQHSSEGEIFNIAEFTYPEYRVGADAREHSSFQLVSSAQSLRIRPYDAGFATGFLYFWENLPESDRTRLEAMDFGTREADTLSLSLGHGVSEFENGKIKTLSKKWERLSYADYNWHKAQSAKRTRDVLAARQEAEDLAKAFIAGLAIMQFRNYCYGNDTPWWAWDLHDVWGRRELDACKHYFGE</sequence>
<dbReference type="RefSeq" id="WP_035552737.1">
    <property type="nucleotide sequence ID" value="NZ_AWFH01000026.1"/>
</dbReference>
<evidence type="ECO:0000313" key="3">
    <source>
        <dbReference type="Proteomes" id="UP000024547"/>
    </source>
</evidence>
<organism evidence="2 3">
    <name type="scientific">Hyphomonas atlantica</name>
    <dbReference type="NCBI Taxonomy" id="1280948"/>
    <lineage>
        <taxon>Bacteria</taxon>
        <taxon>Pseudomonadati</taxon>
        <taxon>Pseudomonadota</taxon>
        <taxon>Alphaproteobacteria</taxon>
        <taxon>Hyphomonadales</taxon>
        <taxon>Hyphomonadaceae</taxon>
        <taxon>Hyphomonas</taxon>
    </lineage>
</organism>
<evidence type="ECO:0000313" key="2">
    <source>
        <dbReference type="EMBL" id="KCZ60288.1"/>
    </source>
</evidence>
<keyword evidence="3" id="KW-1185">Reference proteome</keyword>
<comment type="caution">
    <text evidence="2">The sequence shown here is derived from an EMBL/GenBank/DDBJ whole genome shotgun (WGS) entry which is preliminary data.</text>
</comment>